<evidence type="ECO:0000259" key="2">
    <source>
        <dbReference type="Pfam" id="PF18818"/>
    </source>
</evidence>
<dbReference type="RefSeq" id="WP_187332073.1">
    <property type="nucleotide sequence ID" value="NZ_CP060490.1"/>
</dbReference>
<dbReference type="Pfam" id="PF08401">
    <property type="entry name" value="ArdcN"/>
    <property type="match status" value="1"/>
</dbReference>
<proteinExistence type="predicted"/>
<feature type="domain" description="Polyvalent protein metallopeptidase" evidence="2">
    <location>
        <begin position="144"/>
        <end position="267"/>
    </location>
</feature>
<protein>
    <submittedName>
        <fullName evidence="3">DUF1738 domain-containing protein</fullName>
    </submittedName>
</protein>
<sequence>MAKFDIYEAVTERIIQQLQQGVIPWQKPWTGTQHGAISGTTGKPYSLLNQMLLGKPGEYYTYSQVLSRGGAVRKGEKSQIVVFWKQVKVSDMQDDETQSPVDRLIPMLRYYNVFHIDQCDGLTPRFNQPAEPTPIPAADEIIDHYSQREHIIIHHQLGDEAYYSPSRDCIVLPLVEQFRSMGEFYSTAFHEITHSTGHRTRLNRLKATAHFGNAEYSKEELTAEIGAAALLNYAGIETKGTFRNNAAYIQSWLTVLKNDKRMVVAASGAAAKAVDYILG</sequence>
<accession>A0A7G9B1Q1</accession>
<evidence type="ECO:0000313" key="3">
    <source>
        <dbReference type="EMBL" id="QNL43482.1"/>
    </source>
</evidence>
<name>A0A7G9B1Q1_9FIRM</name>
<dbReference type="PIRSF" id="PIRSF037112">
    <property type="entry name" value="Antirestriction_ArdC"/>
    <property type="match status" value="1"/>
</dbReference>
<dbReference type="Proteomes" id="UP000515960">
    <property type="component" value="Chromosome"/>
</dbReference>
<dbReference type="EMBL" id="CP060490">
    <property type="protein sequence ID" value="QNL43482.1"/>
    <property type="molecule type" value="Genomic_DNA"/>
</dbReference>
<dbReference type="GO" id="GO:0003697">
    <property type="term" value="F:single-stranded DNA binding"/>
    <property type="evidence" value="ECO:0007669"/>
    <property type="project" value="InterPro"/>
</dbReference>
<feature type="domain" description="N-terminal" evidence="1">
    <location>
        <begin position="5"/>
        <end position="114"/>
    </location>
</feature>
<evidence type="ECO:0000259" key="1">
    <source>
        <dbReference type="Pfam" id="PF08401"/>
    </source>
</evidence>
<dbReference type="InterPro" id="IPR041459">
    <property type="entry name" value="MPTase-PolyVal"/>
</dbReference>
<dbReference type="Pfam" id="PF18818">
    <property type="entry name" value="MPTase-PolyVal"/>
    <property type="match status" value="1"/>
</dbReference>
<dbReference type="KEGG" id="ohi:H8790_08260"/>
<dbReference type="InterPro" id="IPR013610">
    <property type="entry name" value="ArdC_N"/>
</dbReference>
<keyword evidence="4" id="KW-1185">Reference proteome</keyword>
<dbReference type="InterPro" id="IPR017113">
    <property type="entry name" value="Antirestriction_ArdC"/>
</dbReference>
<reference evidence="3 4" key="1">
    <citation type="submission" date="2020-08" db="EMBL/GenBank/DDBJ databases">
        <authorList>
            <person name="Liu C."/>
            <person name="Sun Q."/>
        </authorList>
    </citation>
    <scope>NUCLEOTIDE SEQUENCE [LARGE SCALE GENOMIC DNA]</scope>
    <source>
        <strain evidence="3 4">NSJ-62</strain>
    </source>
</reference>
<gene>
    <name evidence="3" type="ORF">H8790_08260</name>
</gene>
<evidence type="ECO:0000313" key="4">
    <source>
        <dbReference type="Proteomes" id="UP000515960"/>
    </source>
</evidence>
<organism evidence="3 4">
    <name type="scientific">Oscillibacter hominis</name>
    <dbReference type="NCBI Taxonomy" id="2763056"/>
    <lineage>
        <taxon>Bacteria</taxon>
        <taxon>Bacillati</taxon>
        <taxon>Bacillota</taxon>
        <taxon>Clostridia</taxon>
        <taxon>Eubacteriales</taxon>
        <taxon>Oscillospiraceae</taxon>
        <taxon>Oscillibacter</taxon>
    </lineage>
</organism>
<dbReference type="AlphaFoldDB" id="A0A7G9B1Q1"/>